<dbReference type="EMBL" id="CP138348">
    <property type="protein sequence ID" value="WPF90073.1"/>
    <property type="molecule type" value="Genomic_DNA"/>
</dbReference>
<accession>A0AAF0ZGK5</accession>
<evidence type="ECO:0000313" key="1">
    <source>
        <dbReference type="EMBL" id="WPF90073.1"/>
    </source>
</evidence>
<gene>
    <name evidence="1" type="ORF">SAY89_07345</name>
</gene>
<dbReference type="AlphaFoldDB" id="A0AAF0ZGK5"/>
<name>A0AAF0ZGK5_9CHRO</name>
<protein>
    <submittedName>
        <fullName evidence="1">Uncharacterized protein</fullName>
    </submittedName>
</protein>
<sequence length="128" mass="14944">MNNLEDNDIEKLIKAIKLIQTQVKWKSANKAEIHLAKRIKLGHLKNSSSLDDYEKIIQIIIFNPESEIYIFRDDDSFYPSITNQINNQLWLVMFSLDGIMETAFPPSNPEKYLKNNPFVYLGKLKELV</sequence>
<proteinExistence type="predicted"/>
<organism evidence="1">
    <name type="scientific">Cyanobacterium aponinum AL20115</name>
    <dbReference type="NCBI Taxonomy" id="3090662"/>
    <lineage>
        <taxon>Bacteria</taxon>
        <taxon>Bacillati</taxon>
        <taxon>Cyanobacteriota</taxon>
        <taxon>Cyanophyceae</taxon>
        <taxon>Oscillatoriophycideae</taxon>
        <taxon>Chroococcales</taxon>
        <taxon>Geminocystaceae</taxon>
        <taxon>Cyanobacterium</taxon>
    </lineage>
</organism>
<dbReference type="RefSeq" id="WP_320002165.1">
    <property type="nucleotide sequence ID" value="NZ_CP138348.1"/>
</dbReference>
<reference evidence="1" key="1">
    <citation type="submission" date="2023-11" db="EMBL/GenBank/DDBJ databases">
        <title>Genome sequence of Cyanobacterium aponinum BCRC AL20115.</title>
        <authorList>
            <person name="Chang H.-Y."/>
            <person name="Lin K.-M."/>
            <person name="Hsueh H.-T."/>
            <person name="Chu H.-A."/>
            <person name="Kuo C.-H."/>
        </authorList>
    </citation>
    <scope>NUCLEOTIDE SEQUENCE</scope>
    <source>
        <strain evidence="1">AL20115</strain>
    </source>
</reference>